<keyword evidence="3" id="KW-1185">Reference proteome</keyword>
<dbReference type="Proteomes" id="UP001589733">
    <property type="component" value="Unassembled WGS sequence"/>
</dbReference>
<feature type="compositionally biased region" description="Polar residues" evidence="1">
    <location>
        <begin position="9"/>
        <end position="19"/>
    </location>
</feature>
<gene>
    <name evidence="2" type="ORF">ACFFLM_01040</name>
</gene>
<dbReference type="RefSeq" id="WP_380004627.1">
    <property type="nucleotide sequence ID" value="NZ_JBHLYR010000008.1"/>
</dbReference>
<comment type="caution">
    <text evidence="2">The sequence shown here is derived from an EMBL/GenBank/DDBJ whole genome shotgun (WGS) entry which is preliminary data.</text>
</comment>
<name>A0ABV6ASU3_9DEIO</name>
<feature type="region of interest" description="Disordered" evidence="1">
    <location>
        <begin position="1"/>
        <end position="30"/>
    </location>
</feature>
<protein>
    <submittedName>
        <fullName evidence="2">DinB family protein</fullName>
    </submittedName>
</protein>
<accession>A0ABV6ASU3</accession>
<dbReference type="InterPro" id="IPR034660">
    <property type="entry name" value="DinB/YfiT-like"/>
</dbReference>
<organism evidence="2 3">
    <name type="scientific">Deinococcus oregonensis</name>
    <dbReference type="NCBI Taxonomy" id="1805970"/>
    <lineage>
        <taxon>Bacteria</taxon>
        <taxon>Thermotogati</taxon>
        <taxon>Deinococcota</taxon>
        <taxon>Deinococci</taxon>
        <taxon>Deinococcales</taxon>
        <taxon>Deinococcaceae</taxon>
        <taxon>Deinococcus</taxon>
    </lineage>
</organism>
<evidence type="ECO:0000313" key="3">
    <source>
        <dbReference type="Proteomes" id="UP001589733"/>
    </source>
</evidence>
<sequence>MTDLVPDAVQQTPATTDPSPTEAAQPAVDQGGTWVDGILDILKEAVEGGTPGQGTAFLDGTKADGSGNHGLLATLDNLTAAQASQDVSGSSIAGHTLHTAYHLEVIVRWERDGDRGPFDWKGSFGTGQVTDDEWDEARVRLRAAYDALGAFARTQASQPATGDAVGGLAGGLAHVVYHLGSIRQMVKALG</sequence>
<evidence type="ECO:0000313" key="2">
    <source>
        <dbReference type="EMBL" id="MFB9990573.1"/>
    </source>
</evidence>
<dbReference type="EMBL" id="JBHLYR010000008">
    <property type="protein sequence ID" value="MFB9990573.1"/>
    <property type="molecule type" value="Genomic_DNA"/>
</dbReference>
<reference evidence="2 3" key="1">
    <citation type="submission" date="2024-09" db="EMBL/GenBank/DDBJ databases">
        <authorList>
            <person name="Sun Q."/>
            <person name="Mori K."/>
        </authorList>
    </citation>
    <scope>NUCLEOTIDE SEQUENCE [LARGE SCALE GENOMIC DNA]</scope>
    <source>
        <strain evidence="2 3">JCM 13503</strain>
    </source>
</reference>
<evidence type="ECO:0000256" key="1">
    <source>
        <dbReference type="SAM" id="MobiDB-lite"/>
    </source>
</evidence>
<proteinExistence type="predicted"/>
<dbReference type="SUPFAM" id="SSF109854">
    <property type="entry name" value="DinB/YfiT-like putative metalloenzymes"/>
    <property type="match status" value="1"/>
</dbReference>